<evidence type="ECO:0000313" key="2">
    <source>
        <dbReference type="Proteomes" id="UP000187203"/>
    </source>
</evidence>
<protein>
    <submittedName>
        <fullName evidence="1">Uncharacterized protein</fullName>
    </submittedName>
</protein>
<gene>
    <name evidence="1" type="ORF">COLO4_35593</name>
</gene>
<organism evidence="1 2">
    <name type="scientific">Corchorus olitorius</name>
    <dbReference type="NCBI Taxonomy" id="93759"/>
    <lineage>
        <taxon>Eukaryota</taxon>
        <taxon>Viridiplantae</taxon>
        <taxon>Streptophyta</taxon>
        <taxon>Embryophyta</taxon>
        <taxon>Tracheophyta</taxon>
        <taxon>Spermatophyta</taxon>
        <taxon>Magnoliopsida</taxon>
        <taxon>eudicotyledons</taxon>
        <taxon>Gunneridae</taxon>
        <taxon>Pentapetalae</taxon>
        <taxon>rosids</taxon>
        <taxon>malvids</taxon>
        <taxon>Malvales</taxon>
        <taxon>Malvaceae</taxon>
        <taxon>Grewioideae</taxon>
        <taxon>Apeibeae</taxon>
        <taxon>Corchorus</taxon>
    </lineage>
</organism>
<reference evidence="2" key="1">
    <citation type="submission" date="2013-09" db="EMBL/GenBank/DDBJ databases">
        <title>Corchorus olitorius genome sequencing.</title>
        <authorList>
            <person name="Alam M."/>
            <person name="Haque M.S."/>
            <person name="Islam M.S."/>
            <person name="Emdad E.M."/>
            <person name="Islam M.M."/>
            <person name="Ahmed B."/>
            <person name="Halim A."/>
            <person name="Hossen Q.M.M."/>
            <person name="Hossain M.Z."/>
            <person name="Ahmed R."/>
            <person name="Khan M.M."/>
            <person name="Islam R."/>
            <person name="Rashid M.M."/>
            <person name="Khan S.A."/>
            <person name="Rahman M.S."/>
            <person name="Alam M."/>
            <person name="Yahiya A.S."/>
            <person name="Khan M.S."/>
            <person name="Azam M.S."/>
            <person name="Haque T."/>
            <person name="Lashkar M.Z.H."/>
            <person name="Akhand A.I."/>
            <person name="Morshed G."/>
            <person name="Roy S."/>
            <person name="Uddin K.S."/>
            <person name="Rabeya T."/>
            <person name="Hossain A.S."/>
            <person name="Chowdhury A."/>
            <person name="Snigdha A.R."/>
            <person name="Mortoza M.S."/>
            <person name="Matin S.A."/>
            <person name="Hoque S.M.E."/>
            <person name="Islam M.K."/>
            <person name="Roy D.K."/>
            <person name="Haider R."/>
            <person name="Moosa M.M."/>
            <person name="Elias S.M."/>
            <person name="Hasan A.M."/>
            <person name="Jahan S."/>
            <person name="Shafiuddin M."/>
            <person name="Mahmood N."/>
            <person name="Shommy N.S."/>
        </authorList>
    </citation>
    <scope>NUCLEOTIDE SEQUENCE [LARGE SCALE GENOMIC DNA]</scope>
    <source>
        <strain evidence="2">cv. O-4</strain>
    </source>
</reference>
<evidence type="ECO:0000313" key="1">
    <source>
        <dbReference type="EMBL" id="OMO56621.1"/>
    </source>
</evidence>
<comment type="caution">
    <text evidence="1">The sequence shown here is derived from an EMBL/GenBank/DDBJ whole genome shotgun (WGS) entry which is preliminary data.</text>
</comment>
<dbReference type="AlphaFoldDB" id="A0A1R3GEZ1"/>
<sequence length="71" mass="7561">MNPMAPFFCFGLVPNLDGRKFGISRGFVDNPSTDRSDLDGFTVETASTSAISLHLFFSIGPGFNSGDAELA</sequence>
<proteinExistence type="predicted"/>
<keyword evidence="2" id="KW-1185">Reference proteome</keyword>
<accession>A0A1R3GEZ1</accession>
<dbReference type="Proteomes" id="UP000187203">
    <property type="component" value="Unassembled WGS sequence"/>
</dbReference>
<dbReference type="EMBL" id="AWUE01022717">
    <property type="protein sequence ID" value="OMO56621.1"/>
    <property type="molecule type" value="Genomic_DNA"/>
</dbReference>
<name>A0A1R3GEZ1_9ROSI</name>